<evidence type="ECO:0000313" key="1">
    <source>
        <dbReference type="EMBL" id="MBD2861073.1"/>
    </source>
</evidence>
<dbReference type="AlphaFoldDB" id="A0A927C4A6"/>
<protein>
    <submittedName>
        <fullName evidence="1">Uncharacterized protein</fullName>
    </submittedName>
</protein>
<dbReference type="EMBL" id="JACXJA010000005">
    <property type="protein sequence ID" value="MBD2861073.1"/>
    <property type="molecule type" value="Genomic_DNA"/>
</dbReference>
<name>A0A927C4A6_9BACL</name>
<reference evidence="1" key="1">
    <citation type="submission" date="2020-09" db="EMBL/GenBank/DDBJ databases">
        <title>A novel bacterium of genus Paenibacillus, isolated from South China Sea.</title>
        <authorList>
            <person name="Huang H."/>
            <person name="Mo K."/>
            <person name="Hu Y."/>
        </authorList>
    </citation>
    <scope>NUCLEOTIDE SEQUENCE</scope>
    <source>
        <strain evidence="1">IB182363</strain>
    </source>
</reference>
<organism evidence="1 2">
    <name type="scientific">Paenibacillus oceani</name>
    <dbReference type="NCBI Taxonomy" id="2772510"/>
    <lineage>
        <taxon>Bacteria</taxon>
        <taxon>Bacillati</taxon>
        <taxon>Bacillota</taxon>
        <taxon>Bacilli</taxon>
        <taxon>Bacillales</taxon>
        <taxon>Paenibacillaceae</taxon>
        <taxon>Paenibacillus</taxon>
    </lineage>
</organism>
<dbReference type="Proteomes" id="UP000639396">
    <property type="component" value="Unassembled WGS sequence"/>
</dbReference>
<keyword evidence="2" id="KW-1185">Reference proteome</keyword>
<proteinExistence type="predicted"/>
<dbReference type="RefSeq" id="WP_190924786.1">
    <property type="nucleotide sequence ID" value="NZ_JACXJA010000005.1"/>
</dbReference>
<gene>
    <name evidence="1" type="ORF">IDH45_03610</name>
</gene>
<accession>A0A927C4A6</accession>
<evidence type="ECO:0000313" key="2">
    <source>
        <dbReference type="Proteomes" id="UP000639396"/>
    </source>
</evidence>
<sequence length="68" mass="7824">MQLKNRDYAVIRQALKVAMEQDDNQQASYSYREVLAKLANGSVAEYPDEGYKGESDGFRFDYDDASEY</sequence>
<comment type="caution">
    <text evidence="1">The sequence shown here is derived from an EMBL/GenBank/DDBJ whole genome shotgun (WGS) entry which is preliminary data.</text>
</comment>